<accession>A0A545AXK3</accession>
<proteinExistence type="predicted"/>
<dbReference type="AlphaFoldDB" id="A0A545AXK3"/>
<feature type="transmembrane region" description="Helical" evidence="2">
    <location>
        <begin position="42"/>
        <end position="63"/>
    </location>
</feature>
<feature type="region of interest" description="Disordered" evidence="1">
    <location>
        <begin position="68"/>
        <end position="111"/>
    </location>
</feature>
<dbReference type="RefSeq" id="WP_142703418.1">
    <property type="nucleotide sequence ID" value="NZ_VIRS01000003.1"/>
</dbReference>
<organism evidence="3 4">
    <name type="scientific">Cryptosporangium phraense</name>
    <dbReference type="NCBI Taxonomy" id="2593070"/>
    <lineage>
        <taxon>Bacteria</taxon>
        <taxon>Bacillati</taxon>
        <taxon>Actinomycetota</taxon>
        <taxon>Actinomycetes</taxon>
        <taxon>Cryptosporangiales</taxon>
        <taxon>Cryptosporangiaceae</taxon>
        <taxon>Cryptosporangium</taxon>
    </lineage>
</organism>
<evidence type="ECO:0000313" key="4">
    <source>
        <dbReference type="Proteomes" id="UP000317982"/>
    </source>
</evidence>
<feature type="compositionally biased region" description="Pro residues" evidence="1">
    <location>
        <begin position="75"/>
        <end position="89"/>
    </location>
</feature>
<dbReference type="OrthoDB" id="3403968at2"/>
<keyword evidence="2" id="KW-1133">Transmembrane helix</keyword>
<protein>
    <submittedName>
        <fullName evidence="3">Uncharacterized protein</fullName>
    </submittedName>
</protein>
<comment type="caution">
    <text evidence="3">The sequence shown here is derived from an EMBL/GenBank/DDBJ whole genome shotgun (WGS) entry which is preliminary data.</text>
</comment>
<sequence length="258" mass="27352">MNPEEDVTRLLRGLMTAADEPYRGPGPTHARRIAAARRRRHGLAAAATALVLIAAIGVVFGFAGRHDTDRLRPVTPKPTAVPAPTPGYPTPSGRSSEPDGSSSAPPSATAARTALRPIDWRNSVMNLPSNDVCPLTRVQFSDGVASLPPWHYSIVPSAPPVYGDVDRDGLTDAVVVITCYGNATVGGPETRFMIVAFTGNAKGGPTPIGFVDGMQAYVDPLPSLRENGRTIVVDWRPDSGGTLVRTYRWNGTRFVSGG</sequence>
<dbReference type="Proteomes" id="UP000317982">
    <property type="component" value="Unassembled WGS sequence"/>
</dbReference>
<feature type="compositionally biased region" description="Low complexity" evidence="1">
    <location>
        <begin position="91"/>
        <end position="111"/>
    </location>
</feature>
<evidence type="ECO:0000313" key="3">
    <source>
        <dbReference type="EMBL" id="TQS46011.1"/>
    </source>
</evidence>
<gene>
    <name evidence="3" type="ORF">FL583_05845</name>
</gene>
<reference evidence="3 4" key="1">
    <citation type="submission" date="2019-07" db="EMBL/GenBank/DDBJ databases">
        <title>Cryptosporangium phraense sp. nov., isolated from plant litter.</title>
        <authorList>
            <person name="Suriyachadkun C."/>
        </authorList>
    </citation>
    <scope>NUCLEOTIDE SEQUENCE [LARGE SCALE GENOMIC DNA]</scope>
    <source>
        <strain evidence="3 4">A-T 5661</strain>
    </source>
</reference>
<keyword evidence="2" id="KW-0812">Transmembrane</keyword>
<evidence type="ECO:0000256" key="1">
    <source>
        <dbReference type="SAM" id="MobiDB-lite"/>
    </source>
</evidence>
<keyword evidence="2" id="KW-0472">Membrane</keyword>
<dbReference type="EMBL" id="VIRS01000003">
    <property type="protein sequence ID" value="TQS46011.1"/>
    <property type="molecule type" value="Genomic_DNA"/>
</dbReference>
<name>A0A545AXK3_9ACTN</name>
<evidence type="ECO:0000256" key="2">
    <source>
        <dbReference type="SAM" id="Phobius"/>
    </source>
</evidence>
<dbReference type="InParanoid" id="A0A545AXK3"/>
<keyword evidence="4" id="KW-1185">Reference proteome</keyword>